<proteinExistence type="predicted"/>
<dbReference type="EMBL" id="JALJOR010000011">
    <property type="protein sequence ID" value="KAK9808812.1"/>
    <property type="molecule type" value="Genomic_DNA"/>
</dbReference>
<gene>
    <name evidence="1" type="ORF">WJX72_004153</name>
</gene>
<reference evidence="1 2" key="1">
    <citation type="journal article" date="2024" name="Nat. Commun.">
        <title>Phylogenomics reveals the evolutionary origins of lichenization in chlorophyte algae.</title>
        <authorList>
            <person name="Puginier C."/>
            <person name="Libourel C."/>
            <person name="Otte J."/>
            <person name="Skaloud P."/>
            <person name="Haon M."/>
            <person name="Grisel S."/>
            <person name="Petersen M."/>
            <person name="Berrin J.G."/>
            <person name="Delaux P.M."/>
            <person name="Dal Grande F."/>
            <person name="Keller J."/>
        </authorList>
    </citation>
    <scope>NUCLEOTIDE SEQUENCE [LARGE SCALE GENOMIC DNA]</scope>
    <source>
        <strain evidence="1 2">SAG 2043</strain>
    </source>
</reference>
<accession>A0AAW1PLF9</accession>
<evidence type="ECO:0000313" key="2">
    <source>
        <dbReference type="Proteomes" id="UP001489004"/>
    </source>
</evidence>
<organism evidence="1 2">
    <name type="scientific">[Myrmecia] bisecta</name>
    <dbReference type="NCBI Taxonomy" id="41462"/>
    <lineage>
        <taxon>Eukaryota</taxon>
        <taxon>Viridiplantae</taxon>
        <taxon>Chlorophyta</taxon>
        <taxon>core chlorophytes</taxon>
        <taxon>Trebouxiophyceae</taxon>
        <taxon>Trebouxiales</taxon>
        <taxon>Trebouxiaceae</taxon>
        <taxon>Myrmecia</taxon>
    </lineage>
</organism>
<sequence length="86" mass="9190">MRGGAAPGAACEQHQVTSSQGLQLLAGAVANVTAVFGPGACNTGKLEDAIDELSELCWRHKRAWEGDRLVQRALLPADLYEQIVRC</sequence>
<name>A0AAW1PLF9_9CHLO</name>
<protein>
    <submittedName>
        <fullName evidence="1">Uncharacterized protein</fullName>
    </submittedName>
</protein>
<comment type="caution">
    <text evidence="1">The sequence shown here is derived from an EMBL/GenBank/DDBJ whole genome shotgun (WGS) entry which is preliminary data.</text>
</comment>
<evidence type="ECO:0000313" key="1">
    <source>
        <dbReference type="EMBL" id="KAK9808812.1"/>
    </source>
</evidence>
<dbReference type="Proteomes" id="UP001489004">
    <property type="component" value="Unassembled WGS sequence"/>
</dbReference>
<dbReference type="AlphaFoldDB" id="A0AAW1PLF9"/>
<keyword evidence="2" id="KW-1185">Reference proteome</keyword>